<feature type="compositionally biased region" description="Polar residues" evidence="1">
    <location>
        <begin position="113"/>
        <end position="133"/>
    </location>
</feature>
<dbReference type="EMBL" id="REGW02000004">
    <property type="protein sequence ID" value="KAE8297604.1"/>
    <property type="molecule type" value="Genomic_DNA"/>
</dbReference>
<feature type="compositionally biased region" description="Low complexity" evidence="1">
    <location>
        <begin position="407"/>
        <end position="422"/>
    </location>
</feature>
<feature type="region of interest" description="Disordered" evidence="1">
    <location>
        <begin position="1"/>
        <end position="88"/>
    </location>
</feature>
<sequence>MLMEVGYSNGLDPDLSQQYPPPLLPKPGKDNARLQKLKKKRAKKKGSLSQTPVPFRSCLSPVNEASTDLEHSDQSSPPKTPDSAYVADSSVSSLPFGSLYDHSTSAFPHPQRSPYNKTGSFPTQSYIAQTTTSEEQVAPLYECSSFLFDDMTPFMMPPCMASPPKSSPEQVPVQPLPSAFNLNTTPNSHGSVTTVPPVVVSQSSTKISTHSLTLSPAALNGGPGPAPSQVADLPPIPLLLSVTNTQTQPFISSQRETNTSPKGNLQSQASSWTAKPTSNGNFVTSQMSPEITASKISLVEAVNETRPDNAQTRIYTSKATFYEISKPPSIQDLTVINPTYQGALASVSVKAPSPNRGTSPPSQQKTGLKDVLRTKATAAPKEALAVEPSTKSATSTASSTDEKAAKTEAPPSSAEPKAAQKPKGLKGKLSGWTRLKKHMVVEPEEPQFPQLESKSQVNSSGSETDQGGSDKLSADQCASQEVAMNKEGPKALKMWDALLFQMFSTKDRIIQQINANKKDSDDKKASKDNQAEVPSFVNRLPILLYSPRFDARKLKEAAEKPLSKIAAVFERGLIKRKCQKEEQKDFNTKARGFGSTKNTDM</sequence>
<comment type="caution">
    <text evidence="2">The sequence shown here is derived from an EMBL/GenBank/DDBJ whole genome shotgun (WGS) entry which is preliminary data.</text>
</comment>
<feature type="compositionally biased region" description="Polar residues" evidence="1">
    <location>
        <begin position="450"/>
        <end position="467"/>
    </location>
</feature>
<feature type="region of interest" description="Disordered" evidence="1">
    <location>
        <begin position="101"/>
        <end position="133"/>
    </location>
</feature>
<dbReference type="Pfam" id="PF15485">
    <property type="entry name" value="DUF4643"/>
    <property type="match status" value="1"/>
</dbReference>
<name>A0A6G0J1Y8_LARCR</name>
<evidence type="ECO:0000313" key="3">
    <source>
        <dbReference type="Proteomes" id="UP000424527"/>
    </source>
</evidence>
<feature type="region of interest" description="Disordered" evidence="1">
    <location>
        <begin position="349"/>
        <end position="477"/>
    </location>
</feature>
<feature type="region of interest" description="Disordered" evidence="1">
    <location>
        <begin position="580"/>
        <end position="601"/>
    </location>
</feature>
<dbReference type="PANTHER" id="PTHR38004">
    <property type="entry name" value="PROLINE-RICH PROTEIN 33"/>
    <property type="match status" value="1"/>
</dbReference>
<dbReference type="AlphaFoldDB" id="A0A6G0J1Y8"/>
<feature type="compositionally biased region" description="Polar residues" evidence="1">
    <location>
        <begin position="355"/>
        <end position="366"/>
    </location>
</feature>
<proteinExistence type="predicted"/>
<reference evidence="2 3" key="1">
    <citation type="submission" date="2019-07" db="EMBL/GenBank/DDBJ databases">
        <title>Chromosome genome assembly for large yellow croaker.</title>
        <authorList>
            <person name="Xiao S."/>
        </authorList>
    </citation>
    <scope>NUCLEOTIDE SEQUENCE [LARGE SCALE GENOMIC DNA]</scope>
    <source>
        <strain evidence="2">JMULYC20181020</strain>
        <tissue evidence="2">Muscle</tissue>
    </source>
</reference>
<dbReference type="Proteomes" id="UP000424527">
    <property type="component" value="Unassembled WGS sequence"/>
</dbReference>
<keyword evidence="3" id="KW-1185">Reference proteome</keyword>
<feature type="compositionally biased region" description="Low complexity" evidence="1">
    <location>
        <begin position="389"/>
        <end position="399"/>
    </location>
</feature>
<accession>A0A6G0J1Y8</accession>
<protein>
    <submittedName>
        <fullName evidence="2">Uncharacterized protein</fullName>
    </submittedName>
</protein>
<dbReference type="InterPro" id="IPR028004">
    <property type="entry name" value="DUF4643"/>
</dbReference>
<feature type="compositionally biased region" description="Basic residues" evidence="1">
    <location>
        <begin position="35"/>
        <end position="46"/>
    </location>
</feature>
<evidence type="ECO:0000256" key="1">
    <source>
        <dbReference type="SAM" id="MobiDB-lite"/>
    </source>
</evidence>
<dbReference type="PANTHER" id="PTHR38004:SF1">
    <property type="entry name" value="PROLINE-RICH PROTEIN 33"/>
    <property type="match status" value="1"/>
</dbReference>
<evidence type="ECO:0000313" key="2">
    <source>
        <dbReference type="EMBL" id="KAE8297604.1"/>
    </source>
</evidence>
<organism evidence="2 3">
    <name type="scientific">Larimichthys crocea</name>
    <name type="common">Large yellow croaker</name>
    <name type="synonym">Pseudosciaena crocea</name>
    <dbReference type="NCBI Taxonomy" id="215358"/>
    <lineage>
        <taxon>Eukaryota</taxon>
        <taxon>Metazoa</taxon>
        <taxon>Chordata</taxon>
        <taxon>Craniata</taxon>
        <taxon>Vertebrata</taxon>
        <taxon>Euteleostomi</taxon>
        <taxon>Actinopterygii</taxon>
        <taxon>Neopterygii</taxon>
        <taxon>Teleostei</taxon>
        <taxon>Neoteleostei</taxon>
        <taxon>Acanthomorphata</taxon>
        <taxon>Eupercaria</taxon>
        <taxon>Sciaenidae</taxon>
        <taxon>Larimichthys</taxon>
    </lineage>
</organism>
<feature type="region of interest" description="Disordered" evidence="1">
    <location>
        <begin position="252"/>
        <end position="285"/>
    </location>
</feature>
<gene>
    <name evidence="2" type="ORF">D5F01_LYC04232</name>
</gene>